<dbReference type="Pfam" id="PF07690">
    <property type="entry name" value="MFS_1"/>
    <property type="match status" value="1"/>
</dbReference>
<evidence type="ECO:0000256" key="1">
    <source>
        <dbReference type="ARBA" id="ARBA00004141"/>
    </source>
</evidence>
<evidence type="ECO:0000256" key="2">
    <source>
        <dbReference type="ARBA" id="ARBA00022692"/>
    </source>
</evidence>
<feature type="transmembrane region" description="Helical" evidence="6">
    <location>
        <begin position="408"/>
        <end position="428"/>
    </location>
</feature>
<feature type="transmembrane region" description="Helical" evidence="6">
    <location>
        <begin position="376"/>
        <end position="396"/>
    </location>
</feature>
<accession>A0A1E1XCM7</accession>
<sequence length="573" mass="62551">SAEPPRSIYRAQSNASSLRDRAVVRPGKATRNSTRSQSRERSKSKMTTSSKTVASAPLGLWLLQLAFRKCCASLTAERRLSCYRGFILLSTFLAYTCYHMTRRPLSIVKSVLNQDCQYAPPDASVVVTVNNSHTWCNWAPFDGDDAPQLFSYLDCIYLFTYAACMFVSGFVAERMHLRYFLGLGMLLTALSTHIFGMGYSLGIHSFPFYFIVQLFGGAFQSTGWPSVVTCVGNWFGKKKRGLIFGVWNAHTSVGNILGAYISGKFVTYNWGLSFIVPAALCGLVGLLVVLFVTPYPDEVGCESPRRSSASLQTSMSSTVVRPDAASPSEEAEECDATFDEEEELCLLENRLKTESEKKAVTFCQALCIPGVLDFSWALFFAKLVSYTFLFWLPFYIHASTTFDSAHAAYISTVFDFGGIVGGILAGYLSDRTGASAITCIFFLVAAVPMMFVYEHFGSASLAMNLVLQSIAGLLINGPYALITTAVSAELGTHPTVSGSSKALATVTAIIDGTGSIGAAMGPLLAGQILQFGWNSVFYMVMASDVLAVLCLLRVAKHEWQRLRSRQTSHVTVN</sequence>
<feature type="domain" description="Major facilitator superfamily (MFS) profile" evidence="7">
    <location>
        <begin position="87"/>
        <end position="559"/>
    </location>
</feature>
<dbReference type="InterPro" id="IPR036259">
    <property type="entry name" value="MFS_trans_sf"/>
</dbReference>
<feature type="transmembrane region" description="Helical" evidence="6">
    <location>
        <begin position="274"/>
        <end position="296"/>
    </location>
</feature>
<feature type="region of interest" description="Disordered" evidence="5">
    <location>
        <begin position="1"/>
        <end position="50"/>
    </location>
</feature>
<evidence type="ECO:0000256" key="4">
    <source>
        <dbReference type="ARBA" id="ARBA00023136"/>
    </source>
</evidence>
<feature type="transmembrane region" description="Helical" evidence="6">
    <location>
        <begin position="435"/>
        <end position="453"/>
    </location>
</feature>
<dbReference type="PANTHER" id="PTHR43184:SF12">
    <property type="entry name" value="SUGAR PHOSPHATE EXCHANGER 3"/>
    <property type="match status" value="1"/>
</dbReference>
<dbReference type="EMBL" id="GFAC01002181">
    <property type="protein sequence ID" value="JAT97007.1"/>
    <property type="molecule type" value="mRNA"/>
</dbReference>
<feature type="transmembrane region" description="Helical" evidence="6">
    <location>
        <begin position="82"/>
        <end position="101"/>
    </location>
</feature>
<comment type="subcellular location">
    <subcellularLocation>
        <location evidence="1">Membrane</location>
        <topology evidence="1">Multi-pass membrane protein</topology>
    </subcellularLocation>
</comment>
<feature type="transmembrane region" description="Helical" evidence="6">
    <location>
        <begin position="242"/>
        <end position="262"/>
    </location>
</feature>
<dbReference type="GO" id="GO:0016020">
    <property type="term" value="C:membrane"/>
    <property type="evidence" value="ECO:0007669"/>
    <property type="project" value="UniProtKB-SubCell"/>
</dbReference>
<protein>
    <submittedName>
        <fullName evidence="8">Putative solute carrier</fullName>
    </submittedName>
</protein>
<feature type="transmembrane region" description="Helical" evidence="6">
    <location>
        <begin position="502"/>
        <end position="524"/>
    </location>
</feature>
<proteinExistence type="evidence at transcript level"/>
<dbReference type="SUPFAM" id="SSF103473">
    <property type="entry name" value="MFS general substrate transporter"/>
    <property type="match status" value="1"/>
</dbReference>
<evidence type="ECO:0000259" key="7">
    <source>
        <dbReference type="PROSITE" id="PS50850"/>
    </source>
</evidence>
<evidence type="ECO:0000256" key="6">
    <source>
        <dbReference type="SAM" id="Phobius"/>
    </source>
</evidence>
<dbReference type="PANTHER" id="PTHR43184">
    <property type="entry name" value="MAJOR FACILITATOR SUPERFAMILY TRANSPORTER 16, ISOFORM B"/>
    <property type="match status" value="1"/>
</dbReference>
<reference evidence="8" key="1">
    <citation type="journal article" date="2017" name="Front. Cell. Infect. Microbiol.">
        <title>The Distinct Transcriptional Response of the Midgut of Amblyomma sculptum and Amblyomma aureolatum Ticks to Rickettsia rickettsii Correlates to Their Differences in Susceptibility to Infection.</title>
        <authorList>
            <person name="Martins L.A."/>
            <person name="Galletti M.F.B.M."/>
            <person name="Ribeiro J.M."/>
            <person name="Fujita A."/>
            <person name="Costa F.B."/>
            <person name="Labruna M.B."/>
            <person name="Daffre S."/>
            <person name="Fogaca A.C."/>
        </authorList>
    </citation>
    <scope>NUCLEOTIDE SEQUENCE</scope>
</reference>
<dbReference type="InterPro" id="IPR020846">
    <property type="entry name" value="MFS_dom"/>
</dbReference>
<dbReference type="Gene3D" id="1.20.1250.20">
    <property type="entry name" value="MFS general substrate transporter like domains"/>
    <property type="match status" value="2"/>
</dbReference>
<feature type="non-terminal residue" evidence="8">
    <location>
        <position position="1"/>
    </location>
</feature>
<feature type="transmembrane region" description="Helical" evidence="6">
    <location>
        <begin position="465"/>
        <end position="490"/>
    </location>
</feature>
<keyword evidence="4 6" id="KW-0472">Membrane</keyword>
<dbReference type="GO" id="GO:0022857">
    <property type="term" value="F:transmembrane transporter activity"/>
    <property type="evidence" value="ECO:0007669"/>
    <property type="project" value="InterPro"/>
</dbReference>
<keyword evidence="2 6" id="KW-0812">Transmembrane</keyword>
<dbReference type="PROSITE" id="PS50850">
    <property type="entry name" value="MFS"/>
    <property type="match status" value="1"/>
</dbReference>
<feature type="transmembrane region" description="Helical" evidence="6">
    <location>
        <begin position="208"/>
        <end position="235"/>
    </location>
</feature>
<feature type="transmembrane region" description="Helical" evidence="6">
    <location>
        <begin position="536"/>
        <end position="555"/>
    </location>
</feature>
<evidence type="ECO:0000313" key="8">
    <source>
        <dbReference type="EMBL" id="JAT97007.1"/>
    </source>
</evidence>
<name>A0A1E1XCM7_9ACAR</name>
<organism evidence="8">
    <name type="scientific">Amblyomma aureolatum</name>
    <dbReference type="NCBI Taxonomy" id="187763"/>
    <lineage>
        <taxon>Eukaryota</taxon>
        <taxon>Metazoa</taxon>
        <taxon>Ecdysozoa</taxon>
        <taxon>Arthropoda</taxon>
        <taxon>Chelicerata</taxon>
        <taxon>Arachnida</taxon>
        <taxon>Acari</taxon>
        <taxon>Parasitiformes</taxon>
        <taxon>Ixodida</taxon>
        <taxon>Ixodoidea</taxon>
        <taxon>Ixodidae</taxon>
        <taxon>Amblyomminae</taxon>
        <taxon>Amblyomma</taxon>
    </lineage>
</organism>
<dbReference type="InterPro" id="IPR011701">
    <property type="entry name" value="MFS"/>
</dbReference>
<evidence type="ECO:0000256" key="5">
    <source>
        <dbReference type="SAM" id="MobiDB-lite"/>
    </source>
</evidence>
<feature type="transmembrane region" description="Helical" evidence="6">
    <location>
        <begin position="179"/>
        <end position="202"/>
    </location>
</feature>
<evidence type="ECO:0000256" key="3">
    <source>
        <dbReference type="ARBA" id="ARBA00022989"/>
    </source>
</evidence>
<feature type="transmembrane region" description="Helical" evidence="6">
    <location>
        <begin position="149"/>
        <end position="172"/>
    </location>
</feature>
<keyword evidence="3 6" id="KW-1133">Transmembrane helix</keyword>
<dbReference type="AlphaFoldDB" id="A0A1E1XCM7"/>